<dbReference type="Proteomes" id="UP000319103">
    <property type="component" value="Unassembled WGS sequence"/>
</dbReference>
<sequence>MRIVNTGMPVPSSDLVGYARQLAPGLYEAIALGLPEAVMLLPDAQLPRLGRIEDVRADALENLRGLPADRASRPAPATP</sequence>
<name>A0A540VXA6_9ACTN</name>
<keyword evidence="2" id="KW-1185">Reference proteome</keyword>
<comment type="caution">
    <text evidence="1">The sequence shown here is derived from an EMBL/GenBank/DDBJ whole genome shotgun (WGS) entry which is preliminary data.</text>
</comment>
<evidence type="ECO:0000313" key="2">
    <source>
        <dbReference type="Proteomes" id="UP000319103"/>
    </source>
</evidence>
<reference evidence="1 2" key="1">
    <citation type="submission" date="2019-06" db="EMBL/GenBank/DDBJ databases">
        <title>Description of Kitasatospora acidophila sp. nov. isolated from pine grove soil, and reclassification of Streptomyces novaecaesareae to Kitasatospora novaeceasareae comb. nov.</title>
        <authorList>
            <person name="Kim M.J."/>
        </authorList>
    </citation>
    <scope>NUCLEOTIDE SEQUENCE [LARGE SCALE GENOMIC DNA]</scope>
    <source>
        <strain evidence="1 2">MMS16-CNU292</strain>
    </source>
</reference>
<accession>A0A540VXA6</accession>
<dbReference type="EMBL" id="VIGB01000003">
    <property type="protein sequence ID" value="TQF01395.1"/>
    <property type="molecule type" value="Genomic_DNA"/>
</dbReference>
<organism evidence="1 2">
    <name type="scientific">Kitasatospora acidiphila</name>
    <dbReference type="NCBI Taxonomy" id="2567942"/>
    <lineage>
        <taxon>Bacteria</taxon>
        <taxon>Bacillati</taxon>
        <taxon>Actinomycetota</taxon>
        <taxon>Actinomycetes</taxon>
        <taxon>Kitasatosporales</taxon>
        <taxon>Streptomycetaceae</taxon>
        <taxon>Kitasatospora</taxon>
    </lineage>
</organism>
<protein>
    <submittedName>
        <fullName evidence="1">Uncharacterized protein</fullName>
    </submittedName>
</protein>
<dbReference type="OrthoDB" id="3812886at2"/>
<dbReference type="AlphaFoldDB" id="A0A540VXA6"/>
<proteinExistence type="predicted"/>
<dbReference type="RefSeq" id="WP_141632127.1">
    <property type="nucleotide sequence ID" value="NZ_VIGB01000003.1"/>
</dbReference>
<evidence type="ECO:0000313" key="1">
    <source>
        <dbReference type="EMBL" id="TQF01395.1"/>
    </source>
</evidence>
<gene>
    <name evidence="1" type="ORF">E6W39_03010</name>
</gene>